<feature type="transmembrane region" description="Helical" evidence="5">
    <location>
        <begin position="186"/>
        <end position="206"/>
    </location>
</feature>
<organism evidence="9 10">
    <name type="scientific">Rotaria sordida</name>
    <dbReference type="NCBI Taxonomy" id="392033"/>
    <lineage>
        <taxon>Eukaryota</taxon>
        <taxon>Metazoa</taxon>
        <taxon>Spiralia</taxon>
        <taxon>Gnathifera</taxon>
        <taxon>Rotifera</taxon>
        <taxon>Eurotatoria</taxon>
        <taxon>Bdelloidea</taxon>
        <taxon>Philodinida</taxon>
        <taxon>Philodinidae</taxon>
        <taxon>Rotaria</taxon>
    </lineage>
</organism>
<evidence type="ECO:0000256" key="2">
    <source>
        <dbReference type="ARBA" id="ARBA00022692"/>
    </source>
</evidence>
<evidence type="ECO:0000256" key="4">
    <source>
        <dbReference type="ARBA" id="ARBA00023136"/>
    </source>
</evidence>
<feature type="chain" id="PRO_5044132161" description="Ion transport domain-containing protein" evidence="6">
    <location>
        <begin position="21"/>
        <end position="460"/>
    </location>
</feature>
<evidence type="ECO:0000256" key="5">
    <source>
        <dbReference type="SAM" id="Phobius"/>
    </source>
</evidence>
<dbReference type="InterPro" id="IPR005821">
    <property type="entry name" value="Ion_trans_dom"/>
</dbReference>
<dbReference type="GO" id="GO:0099604">
    <property type="term" value="F:ligand-gated calcium channel activity"/>
    <property type="evidence" value="ECO:0007669"/>
    <property type="project" value="TreeGrafter"/>
</dbReference>
<dbReference type="EMBL" id="CAJNOL010004160">
    <property type="protein sequence ID" value="CAF1582352.1"/>
    <property type="molecule type" value="Genomic_DNA"/>
</dbReference>
<comment type="caution">
    <text evidence="9">The sequence shown here is derived from an EMBL/GenBank/DDBJ whole genome shotgun (WGS) entry which is preliminary data.</text>
</comment>
<evidence type="ECO:0000256" key="6">
    <source>
        <dbReference type="SAM" id="SignalP"/>
    </source>
</evidence>
<feature type="transmembrane region" description="Helical" evidence="5">
    <location>
        <begin position="115"/>
        <end position="136"/>
    </location>
</feature>
<gene>
    <name evidence="9" type="ORF">JXQ802_LOCUS46352</name>
    <name evidence="8" type="ORF">PYM288_LOCUS30587</name>
</gene>
<name>A0A815ZAC2_9BILA</name>
<feature type="transmembrane region" description="Helical" evidence="5">
    <location>
        <begin position="308"/>
        <end position="326"/>
    </location>
</feature>
<evidence type="ECO:0000313" key="9">
    <source>
        <dbReference type="EMBL" id="CAF1582352.1"/>
    </source>
</evidence>
<sequence>MIFLLLFSYLILCDFLPLYGFPIDICTSAKDSKDRKDNVADKNDNQPSINTSLIGNRYNASTSGSYESQRRKRPSGIEFVLVIWIFTLVCEEIRQLFATEAQSKRNAIIAYFKVFWNKLDVLAVVLFFIGFTLRFIPTVECFCAARVVLSIDLTVWFMRTLDLFAAVKRLGPKLVMIGEMVNDLRFFMIMLIVFILAFGVSSYSLIHGIQKLSWHLLRDIINHAYWRIFGDLNTLETFATNYKANGYAAFILLVGYMAVVSILLVNLLIAMFSNTFTNLQVDTDRIWKFQQYTLVCEYLSRPSLPPPLIIFSHVWRLTLCIAAKYFKLNFFQEQYRRHLNRTDYKISLDEKKSIAIELAEDTFGDDVYYDFLKIGSKSLDETELDEERAQLPQENMLNKIRTLENRMQIISDQQTLMFEHIECLMDGLKISRSDSIKTREQQHFDPEESCRIVDESINNI</sequence>
<accession>A0A815ZAC2</accession>
<dbReference type="Proteomes" id="UP000663870">
    <property type="component" value="Unassembled WGS sequence"/>
</dbReference>
<protein>
    <recommendedName>
        <fullName evidence="7">Ion transport domain-containing protein</fullName>
    </recommendedName>
</protein>
<keyword evidence="6" id="KW-0732">Signal</keyword>
<evidence type="ECO:0000256" key="3">
    <source>
        <dbReference type="ARBA" id="ARBA00022989"/>
    </source>
</evidence>
<dbReference type="Pfam" id="PF00520">
    <property type="entry name" value="Ion_trans"/>
    <property type="match status" value="1"/>
</dbReference>
<feature type="domain" description="Ion transport" evidence="7">
    <location>
        <begin position="71"/>
        <end position="283"/>
    </location>
</feature>
<dbReference type="EMBL" id="CAJNOH010002884">
    <property type="protein sequence ID" value="CAF1314517.1"/>
    <property type="molecule type" value="Genomic_DNA"/>
</dbReference>
<keyword evidence="3 5" id="KW-1133">Transmembrane helix</keyword>
<evidence type="ECO:0000259" key="7">
    <source>
        <dbReference type="Pfam" id="PF00520"/>
    </source>
</evidence>
<dbReference type="AlphaFoldDB" id="A0A815ZAC2"/>
<dbReference type="InterPro" id="IPR050927">
    <property type="entry name" value="TRPM"/>
</dbReference>
<evidence type="ECO:0000313" key="8">
    <source>
        <dbReference type="EMBL" id="CAF1314517.1"/>
    </source>
</evidence>
<reference evidence="9" key="1">
    <citation type="submission" date="2021-02" db="EMBL/GenBank/DDBJ databases">
        <authorList>
            <person name="Nowell W R."/>
        </authorList>
    </citation>
    <scope>NUCLEOTIDE SEQUENCE</scope>
</reference>
<feature type="signal peptide" evidence="6">
    <location>
        <begin position="1"/>
        <end position="20"/>
    </location>
</feature>
<comment type="subcellular location">
    <subcellularLocation>
        <location evidence="1">Membrane</location>
        <topology evidence="1">Multi-pass membrane protein</topology>
    </subcellularLocation>
</comment>
<keyword evidence="10" id="KW-1185">Reference proteome</keyword>
<evidence type="ECO:0000256" key="1">
    <source>
        <dbReference type="ARBA" id="ARBA00004141"/>
    </source>
</evidence>
<feature type="transmembrane region" description="Helical" evidence="5">
    <location>
        <begin position="247"/>
        <end position="272"/>
    </location>
</feature>
<proteinExistence type="predicted"/>
<keyword evidence="2 5" id="KW-0812">Transmembrane</keyword>
<keyword evidence="4 5" id="KW-0472">Membrane</keyword>
<dbReference type="PANTHER" id="PTHR13800:SF12">
    <property type="entry name" value="TRANSIENT RECEPTOR POTENTIAL CATION CHANNEL SUBFAMILY M MEMBER-LIKE 2"/>
    <property type="match status" value="1"/>
</dbReference>
<dbReference type="Proteomes" id="UP000663854">
    <property type="component" value="Unassembled WGS sequence"/>
</dbReference>
<dbReference type="PANTHER" id="PTHR13800">
    <property type="entry name" value="TRANSIENT RECEPTOR POTENTIAL CATION CHANNEL, SUBFAMILY M, MEMBER 6"/>
    <property type="match status" value="1"/>
</dbReference>
<dbReference type="GO" id="GO:0005886">
    <property type="term" value="C:plasma membrane"/>
    <property type="evidence" value="ECO:0007669"/>
    <property type="project" value="TreeGrafter"/>
</dbReference>
<evidence type="ECO:0000313" key="10">
    <source>
        <dbReference type="Proteomes" id="UP000663870"/>
    </source>
</evidence>